<dbReference type="RefSeq" id="WP_136355717.1">
    <property type="nucleotide sequence ID" value="NZ_SSNY01000003.1"/>
</dbReference>
<reference evidence="2 3" key="1">
    <citation type="submission" date="2019-04" db="EMBL/GenBank/DDBJ databases">
        <title>Mesorhizobium composti sp. nov., isolated from compost.</title>
        <authorList>
            <person name="Lin S.-Y."/>
            <person name="Hameed A."/>
            <person name="Hsieh Y.-T."/>
            <person name="Young C.-C."/>
        </authorList>
    </citation>
    <scope>NUCLEOTIDE SEQUENCE [LARGE SCALE GENOMIC DNA]</scope>
    <source>
        <strain evidence="2 3">CC-YTH430</strain>
    </source>
</reference>
<dbReference type="InterPro" id="IPR053196">
    <property type="entry name" value="Lipoprotein_YbaY-like"/>
</dbReference>
<dbReference type="InterPro" id="IPR039366">
    <property type="entry name" value="Pilotin"/>
</dbReference>
<name>A0ABY2Q9R4_9HYPH</name>
<gene>
    <name evidence="2" type="ORF">E6C48_07685</name>
</gene>
<organism evidence="2 3">
    <name type="scientific">Ollibium composti</name>
    <dbReference type="NCBI Taxonomy" id="2675109"/>
    <lineage>
        <taxon>Bacteria</taxon>
        <taxon>Pseudomonadati</taxon>
        <taxon>Pseudomonadota</taxon>
        <taxon>Alphaproteobacteria</taxon>
        <taxon>Hyphomicrobiales</taxon>
        <taxon>Phyllobacteriaceae</taxon>
        <taxon>Ollibium</taxon>
    </lineage>
</organism>
<dbReference type="Gene3D" id="2.40.128.270">
    <property type="match status" value="1"/>
</dbReference>
<dbReference type="Pfam" id="PF03724">
    <property type="entry name" value="META"/>
    <property type="match status" value="1"/>
</dbReference>
<dbReference type="Pfam" id="PF09619">
    <property type="entry name" value="YscW"/>
    <property type="match status" value="1"/>
</dbReference>
<proteinExistence type="predicted"/>
<dbReference type="PANTHER" id="PTHR38013">
    <property type="entry name" value="GLYCOPROTEIN/POLYSACCHARIDE METABOLISM"/>
    <property type="match status" value="1"/>
</dbReference>
<dbReference type="PANTHER" id="PTHR38013:SF1">
    <property type="entry name" value="GLYCOPROTEIN_POLYSACCHARIDE METABOLISM"/>
    <property type="match status" value="1"/>
</dbReference>
<dbReference type="InterPro" id="IPR005184">
    <property type="entry name" value="DUF306_Meta_HslJ"/>
</dbReference>
<sequence>MLDRIAEFFVFGLVPLAVGMLATPVASVAAEQVLKGEVVYRERIALPPGARVTVQLTDVSLADAPAAIVAEQKITSTGQVPIPFELKFDTSAILEKNTCALQARIDVDDKLMFINDERHQVDPLAADGPQTILVKMVKQQADSADAASIFDQTWALTFIDGLGAIEGSKATFRVEENGKITGRAPCNGYFASAEIKGKEMTIAKPGATMMACEEALMKQEQAFFAAFENVAGFKVENGALILTAQDGRVLLRFAATA</sequence>
<evidence type="ECO:0000259" key="1">
    <source>
        <dbReference type="Pfam" id="PF03724"/>
    </source>
</evidence>
<evidence type="ECO:0000313" key="2">
    <source>
        <dbReference type="EMBL" id="THF58470.1"/>
    </source>
</evidence>
<evidence type="ECO:0000313" key="3">
    <source>
        <dbReference type="Proteomes" id="UP000306441"/>
    </source>
</evidence>
<comment type="caution">
    <text evidence="2">The sequence shown here is derived from an EMBL/GenBank/DDBJ whole genome shotgun (WGS) entry which is preliminary data.</text>
</comment>
<dbReference type="Proteomes" id="UP000306441">
    <property type="component" value="Unassembled WGS sequence"/>
</dbReference>
<dbReference type="InterPro" id="IPR038670">
    <property type="entry name" value="HslJ-like_sf"/>
</dbReference>
<accession>A0ABY2Q9R4</accession>
<protein>
    <submittedName>
        <fullName evidence="2">META domain-containing protein</fullName>
    </submittedName>
</protein>
<keyword evidence="3" id="KW-1185">Reference proteome</keyword>
<feature type="domain" description="DUF306" evidence="1">
    <location>
        <begin position="147"/>
        <end position="253"/>
    </location>
</feature>
<dbReference type="EMBL" id="SSNY01000003">
    <property type="protein sequence ID" value="THF58470.1"/>
    <property type="molecule type" value="Genomic_DNA"/>
</dbReference>